<dbReference type="AlphaFoldDB" id="A0AAD9TSD7"/>
<evidence type="ECO:0008006" key="4">
    <source>
        <dbReference type="Google" id="ProtNLM"/>
    </source>
</evidence>
<evidence type="ECO:0000313" key="2">
    <source>
        <dbReference type="EMBL" id="KAK2641291.1"/>
    </source>
</evidence>
<feature type="region of interest" description="Disordered" evidence="1">
    <location>
        <begin position="91"/>
        <end position="111"/>
    </location>
</feature>
<protein>
    <recommendedName>
        <fullName evidence="4">CCHC-type domain-containing protein</fullName>
    </recommendedName>
</protein>
<evidence type="ECO:0000313" key="3">
    <source>
        <dbReference type="Proteomes" id="UP001280121"/>
    </source>
</evidence>
<comment type="caution">
    <text evidence="2">The sequence shown here is derived from an EMBL/GenBank/DDBJ whole genome shotgun (WGS) entry which is preliminary data.</text>
</comment>
<sequence length="111" mass="12539">MIHEQRLAQLNSATQIDIPQASANFVSGNQNDRRNQRGGYNGNNGRINGNKRRGRGRNNSGWNNNNRPICQMCGKIGHVSFNGFHRFDRNFQGSNQNTNGYQNSNFQVQSV</sequence>
<accession>A0AAD9TSD7</accession>
<keyword evidence="3" id="KW-1185">Reference proteome</keyword>
<feature type="region of interest" description="Disordered" evidence="1">
    <location>
        <begin position="12"/>
        <end position="65"/>
    </location>
</feature>
<evidence type="ECO:0000256" key="1">
    <source>
        <dbReference type="SAM" id="MobiDB-lite"/>
    </source>
</evidence>
<name>A0AAD9TSD7_9ROSI</name>
<proteinExistence type="predicted"/>
<reference evidence="2" key="1">
    <citation type="journal article" date="2023" name="Plant J.">
        <title>Genome sequences and population genomics provide insights into the demographic history, inbreeding, and mutation load of two 'living fossil' tree species of Dipteronia.</title>
        <authorList>
            <person name="Feng Y."/>
            <person name="Comes H.P."/>
            <person name="Chen J."/>
            <person name="Zhu S."/>
            <person name="Lu R."/>
            <person name="Zhang X."/>
            <person name="Li P."/>
            <person name="Qiu J."/>
            <person name="Olsen K.M."/>
            <person name="Qiu Y."/>
        </authorList>
    </citation>
    <scope>NUCLEOTIDE SEQUENCE</scope>
    <source>
        <strain evidence="2">KIB01</strain>
    </source>
</reference>
<feature type="compositionally biased region" description="Polar residues" evidence="1">
    <location>
        <begin position="12"/>
        <end position="27"/>
    </location>
</feature>
<organism evidence="2 3">
    <name type="scientific">Dipteronia dyeriana</name>
    <dbReference type="NCBI Taxonomy" id="168575"/>
    <lineage>
        <taxon>Eukaryota</taxon>
        <taxon>Viridiplantae</taxon>
        <taxon>Streptophyta</taxon>
        <taxon>Embryophyta</taxon>
        <taxon>Tracheophyta</taxon>
        <taxon>Spermatophyta</taxon>
        <taxon>Magnoliopsida</taxon>
        <taxon>eudicotyledons</taxon>
        <taxon>Gunneridae</taxon>
        <taxon>Pentapetalae</taxon>
        <taxon>rosids</taxon>
        <taxon>malvids</taxon>
        <taxon>Sapindales</taxon>
        <taxon>Sapindaceae</taxon>
        <taxon>Hippocastanoideae</taxon>
        <taxon>Acereae</taxon>
        <taxon>Dipteronia</taxon>
    </lineage>
</organism>
<dbReference type="EMBL" id="JANJYI010000007">
    <property type="protein sequence ID" value="KAK2641291.1"/>
    <property type="molecule type" value="Genomic_DNA"/>
</dbReference>
<gene>
    <name evidence="2" type="ORF">Ddye_023054</name>
</gene>
<dbReference type="Proteomes" id="UP001280121">
    <property type="component" value="Unassembled WGS sequence"/>
</dbReference>